<dbReference type="InterPro" id="IPR045018">
    <property type="entry name" value="Azg-like"/>
</dbReference>
<evidence type="ECO:0000256" key="9">
    <source>
        <dbReference type="SAM" id="Phobius"/>
    </source>
</evidence>
<proteinExistence type="inferred from homology"/>
<name>A0A0K2SJV9_LIMPI</name>
<dbReference type="AlphaFoldDB" id="A0A0K2SJV9"/>
<keyword evidence="6 8" id="KW-1133">Transmembrane helix</keyword>
<accession>A0A0K2SJV9</accession>
<dbReference type="PANTHER" id="PTHR43337:SF1">
    <property type="entry name" value="XANTHINE_URACIL PERMEASE C887.17-RELATED"/>
    <property type="match status" value="1"/>
</dbReference>
<keyword evidence="4 8" id="KW-1003">Cell membrane</keyword>
<organism evidence="10 11">
    <name type="scientific">Limnochorda pilosa</name>
    <dbReference type="NCBI Taxonomy" id="1555112"/>
    <lineage>
        <taxon>Bacteria</taxon>
        <taxon>Bacillati</taxon>
        <taxon>Bacillota</taxon>
        <taxon>Limnochordia</taxon>
        <taxon>Limnochordales</taxon>
        <taxon>Limnochordaceae</taxon>
        <taxon>Limnochorda</taxon>
    </lineage>
</organism>
<feature type="transmembrane region" description="Helical" evidence="9">
    <location>
        <begin position="166"/>
        <end position="185"/>
    </location>
</feature>
<dbReference type="InterPro" id="IPR006043">
    <property type="entry name" value="NCS2"/>
</dbReference>
<evidence type="ECO:0000256" key="8">
    <source>
        <dbReference type="PIRNR" id="PIRNR005353"/>
    </source>
</evidence>
<feature type="transmembrane region" description="Helical" evidence="9">
    <location>
        <begin position="415"/>
        <end position="431"/>
    </location>
</feature>
<reference evidence="11" key="2">
    <citation type="journal article" date="2016" name="Int. J. Syst. Evol. Microbiol.">
        <title>Complete genome sequence and cell structure of Limnochorda pilosa, a Gram-negative spore-former within the phylum Firmicutes.</title>
        <authorList>
            <person name="Watanabe M."/>
            <person name="Kojima H."/>
            <person name="Fukui M."/>
        </authorList>
    </citation>
    <scope>NUCLEOTIDE SEQUENCE [LARGE SCALE GENOMIC DNA]</scope>
    <source>
        <strain evidence="11">HC45</strain>
    </source>
</reference>
<evidence type="ECO:0000256" key="5">
    <source>
        <dbReference type="ARBA" id="ARBA00022692"/>
    </source>
</evidence>
<dbReference type="PATRIC" id="fig|1555112.3.peg.1565"/>
<evidence type="ECO:0000256" key="2">
    <source>
        <dbReference type="ARBA" id="ARBA00005697"/>
    </source>
</evidence>
<comment type="subcellular location">
    <subcellularLocation>
        <location evidence="1 8">Cell membrane</location>
        <topology evidence="1 8">Multi-pass membrane protein</topology>
    </subcellularLocation>
</comment>
<feature type="transmembrane region" description="Helical" evidence="9">
    <location>
        <begin position="48"/>
        <end position="70"/>
    </location>
</feature>
<feature type="transmembrane region" description="Helical" evidence="9">
    <location>
        <begin position="192"/>
        <end position="212"/>
    </location>
</feature>
<keyword evidence="5 8" id="KW-0812">Transmembrane</keyword>
<feature type="transmembrane region" description="Helical" evidence="9">
    <location>
        <begin position="133"/>
        <end position="154"/>
    </location>
</feature>
<keyword evidence="3 8" id="KW-0813">Transport</keyword>
<dbReference type="STRING" id="1555112.LIP_1533"/>
<evidence type="ECO:0000313" key="11">
    <source>
        <dbReference type="Proteomes" id="UP000065807"/>
    </source>
</evidence>
<evidence type="ECO:0000313" key="10">
    <source>
        <dbReference type="EMBL" id="BAS27380.1"/>
    </source>
</evidence>
<dbReference type="PANTHER" id="PTHR43337">
    <property type="entry name" value="XANTHINE/URACIL PERMEASE C887.17-RELATED"/>
    <property type="match status" value="1"/>
</dbReference>
<evidence type="ECO:0000256" key="3">
    <source>
        <dbReference type="ARBA" id="ARBA00022448"/>
    </source>
</evidence>
<feature type="transmembrane region" description="Helical" evidence="9">
    <location>
        <begin position="323"/>
        <end position="356"/>
    </location>
</feature>
<dbReference type="Proteomes" id="UP000065807">
    <property type="component" value="Chromosome"/>
</dbReference>
<evidence type="ECO:0000256" key="1">
    <source>
        <dbReference type="ARBA" id="ARBA00004651"/>
    </source>
</evidence>
<feature type="transmembrane region" description="Helical" evidence="9">
    <location>
        <begin position="232"/>
        <end position="252"/>
    </location>
</feature>
<dbReference type="EMBL" id="AP014924">
    <property type="protein sequence ID" value="BAS27380.1"/>
    <property type="molecule type" value="Genomic_DNA"/>
</dbReference>
<feature type="transmembrane region" description="Helical" evidence="9">
    <location>
        <begin position="18"/>
        <end position="36"/>
    </location>
</feature>
<reference evidence="11" key="1">
    <citation type="submission" date="2015-07" db="EMBL/GenBank/DDBJ databases">
        <title>Complete genome sequence and phylogenetic analysis of Limnochorda pilosa.</title>
        <authorList>
            <person name="Watanabe M."/>
            <person name="Kojima H."/>
            <person name="Fukui M."/>
        </authorList>
    </citation>
    <scope>NUCLEOTIDE SEQUENCE [LARGE SCALE GENOMIC DNA]</scope>
    <source>
        <strain evidence="11">HC45</strain>
    </source>
</reference>
<dbReference type="PIRSF" id="PIRSF005353">
    <property type="entry name" value="PbuG"/>
    <property type="match status" value="1"/>
</dbReference>
<dbReference type="KEGG" id="lpil:LIP_1533"/>
<evidence type="ECO:0000256" key="7">
    <source>
        <dbReference type="ARBA" id="ARBA00023136"/>
    </source>
</evidence>
<evidence type="ECO:0000256" key="4">
    <source>
        <dbReference type="ARBA" id="ARBA00022475"/>
    </source>
</evidence>
<dbReference type="GO" id="GO:0005886">
    <property type="term" value="C:plasma membrane"/>
    <property type="evidence" value="ECO:0007669"/>
    <property type="project" value="UniProtKB-SubCell"/>
</dbReference>
<sequence>MERLFHLQAAGTTWQRELVGGLTTFMTMAYIIFVNPSLVSTTGMPFEAVAIATIFASALATLLMALLANYPFALAPGMGLNAYFAFAVVGAMGVPWQTALGAVFISGVVFVVLTLSRVREMIIDAVPAVLKKAIGAGIGLFIALIGLHNAGIVVANPDTLVALGNLAQPATLLAIIGLALTAVLLGLRIPGAILVGILLTTLIGGFMGVTQAPEGFFRLPDLSAWAPVLGKLDIGAALALGFWEIIFVFLFVDMFDTVGTLIGVSSQGNFLDREGRLPRANRALLSDAIGTVTGSFFGTPTVTTYVESASGVAAGARTGLAGVVVAGAFLLSLFFMPIVAIVPAAATAPALVLVGAMMIRQVEGIRWDDFTDALPAFLTVAAMPFTFSIATGIALGFILYPLLKLATGRGREVHWLTYVLGALFVLRFAFLS</sequence>
<dbReference type="GO" id="GO:0005345">
    <property type="term" value="F:purine nucleobase transmembrane transporter activity"/>
    <property type="evidence" value="ECO:0007669"/>
    <property type="project" value="TreeGrafter"/>
</dbReference>
<gene>
    <name evidence="10" type="ORF">LIP_1533</name>
</gene>
<dbReference type="Pfam" id="PF00860">
    <property type="entry name" value="Xan_ur_permease"/>
    <property type="match status" value="1"/>
</dbReference>
<comment type="similarity">
    <text evidence="2 8">Belongs to the nucleobase:cation symporter-2 (NCS2) (TC 2.A.40) family. Azg-like subfamily.</text>
</comment>
<dbReference type="InterPro" id="IPR026033">
    <property type="entry name" value="Azg-like_bact_archaea"/>
</dbReference>
<protein>
    <submittedName>
        <fullName evidence="10">Permease</fullName>
    </submittedName>
</protein>
<feature type="transmembrane region" description="Helical" evidence="9">
    <location>
        <begin position="376"/>
        <end position="403"/>
    </location>
</feature>
<evidence type="ECO:0000256" key="6">
    <source>
        <dbReference type="ARBA" id="ARBA00022989"/>
    </source>
</evidence>
<keyword evidence="11" id="KW-1185">Reference proteome</keyword>
<keyword evidence="7 8" id="KW-0472">Membrane</keyword>
<feature type="transmembrane region" description="Helical" evidence="9">
    <location>
        <begin position="82"/>
        <end position="113"/>
    </location>
</feature>